<gene>
    <name evidence="1" type="ORF">SK854_48110</name>
</gene>
<comment type="caution">
    <text evidence="1">The sequence shown here is derived from an EMBL/GenBank/DDBJ whole genome shotgun (WGS) entry which is preliminary data.</text>
</comment>
<sequence>MAHRGEHVVHMKGQQERNFAVRLEHRGGFRFLSQASEDGRLHGAPIQSDEPDPVGEASAHATPALFGAALTHCLSASLLETLRHAHVDVQSFTADAITVVAPNDEGLPRIRRVEVVLRPVVPADSQRLERCAEVFEKHCTVTASVRSAVPVEVRVDWQLVEAPEVLREVATTRT</sequence>
<dbReference type="Proteomes" id="UP001285352">
    <property type="component" value="Unassembled WGS sequence"/>
</dbReference>
<dbReference type="InterPro" id="IPR015946">
    <property type="entry name" value="KH_dom-like_a/b"/>
</dbReference>
<reference evidence="1 2" key="1">
    <citation type="submission" date="2023-11" db="EMBL/GenBank/DDBJ databases">
        <title>Lentzea sokolovensis, sp. nov., Lentzea kristufkii, sp. nov., and Lentzea miocenensis, sp. nov., rare actinobacteria from Sokolov Coal Basin, Miocene lacustrine sediment, Czech Republic.</title>
        <authorList>
            <person name="Lara A."/>
            <person name="Kotroba L."/>
            <person name="Nouioui I."/>
            <person name="Neumann-Schaal M."/>
            <person name="Mast Y."/>
            <person name="Chronakova A."/>
        </authorList>
    </citation>
    <scope>NUCLEOTIDE SEQUENCE [LARGE SCALE GENOMIC DNA]</scope>
    <source>
        <strain evidence="1 2">BCCO 10_0061</strain>
    </source>
</reference>
<name>A0ABU4VDS9_9PSEU</name>
<dbReference type="InterPro" id="IPR036102">
    <property type="entry name" value="OsmC/Ohrsf"/>
</dbReference>
<dbReference type="EC" id="1.11.1.-" evidence="1"/>
<dbReference type="Pfam" id="PF02566">
    <property type="entry name" value="OsmC"/>
    <property type="match status" value="1"/>
</dbReference>
<keyword evidence="1" id="KW-0575">Peroxidase</keyword>
<dbReference type="RefSeq" id="WP_319981893.1">
    <property type="nucleotide sequence ID" value="NZ_JAXAVU010000031.1"/>
</dbReference>
<dbReference type="InterPro" id="IPR003718">
    <property type="entry name" value="OsmC/Ohr_fam"/>
</dbReference>
<dbReference type="Gene3D" id="3.30.300.20">
    <property type="match status" value="1"/>
</dbReference>
<dbReference type="SUPFAM" id="SSF82784">
    <property type="entry name" value="OsmC-like"/>
    <property type="match status" value="1"/>
</dbReference>
<evidence type="ECO:0000313" key="2">
    <source>
        <dbReference type="Proteomes" id="UP001285352"/>
    </source>
</evidence>
<proteinExistence type="predicted"/>
<dbReference type="EMBL" id="JAXAVU010000031">
    <property type="protein sequence ID" value="MDX8149952.1"/>
    <property type="molecule type" value="Genomic_DNA"/>
</dbReference>
<keyword evidence="2" id="KW-1185">Reference proteome</keyword>
<accession>A0ABU4VDS9</accession>
<organism evidence="1 2">
    <name type="scientific">Lentzea sokolovensis</name>
    <dbReference type="NCBI Taxonomy" id="3095429"/>
    <lineage>
        <taxon>Bacteria</taxon>
        <taxon>Bacillati</taxon>
        <taxon>Actinomycetota</taxon>
        <taxon>Actinomycetes</taxon>
        <taxon>Pseudonocardiales</taxon>
        <taxon>Pseudonocardiaceae</taxon>
        <taxon>Lentzea</taxon>
    </lineage>
</organism>
<protein>
    <submittedName>
        <fullName evidence="1">OsmC family protein</fullName>
        <ecNumber evidence="1">1.11.1.-</ecNumber>
    </submittedName>
</protein>
<dbReference type="GO" id="GO:0004601">
    <property type="term" value="F:peroxidase activity"/>
    <property type="evidence" value="ECO:0007669"/>
    <property type="project" value="UniProtKB-KW"/>
</dbReference>
<evidence type="ECO:0000313" key="1">
    <source>
        <dbReference type="EMBL" id="MDX8149952.1"/>
    </source>
</evidence>
<keyword evidence="1" id="KW-0560">Oxidoreductase</keyword>